<name>F2JND7_CELLD</name>
<dbReference type="AlphaFoldDB" id="F2JND7"/>
<dbReference type="HOGENOM" id="CLU_070565_0_0_9"/>
<proteinExistence type="predicted"/>
<sequence>MQQYNTHYFKYYALDSNMANPTVVNCIEDGGTVSYNSLDSLKTNARLKVSLDTSEIFDIKRIRICSVLNGNELPCGTFLVATPSSQFESAVQSIDVTCYSTLWPVKVDKCDTRYYVPLGTNAVNEVKRILGRFGYQVIIPDSTKTTSVNQEWEIGTSYLEIVNSLLDSIGYTSLYVDVYGNYVAKPDILPSLREAEIIYDSDDINNIIEPSAESELDLFNVPNKFIRYVNSPEVDLTAVYINSRGITGTEATGIVNVDSQEVNDASDYDTLYELCKKAAEEATSIYHKVTIYTAINPIHLFLNCLHLNHYQLRGKFIETSWDIELQTGGTMTHNLREVIAC</sequence>
<organism evidence="1 2">
    <name type="scientific">Cellulosilyticum lentocellum (strain ATCC 49066 / DSM 5427 / NCIMB 11756 / RHM5)</name>
    <name type="common">Clostridium lentocellum</name>
    <dbReference type="NCBI Taxonomy" id="642492"/>
    <lineage>
        <taxon>Bacteria</taxon>
        <taxon>Bacillati</taxon>
        <taxon>Bacillota</taxon>
        <taxon>Clostridia</taxon>
        <taxon>Lachnospirales</taxon>
        <taxon>Cellulosilyticaceae</taxon>
        <taxon>Cellulosilyticum</taxon>
    </lineage>
</organism>
<dbReference type="eggNOG" id="ENOG5032W1U">
    <property type="taxonomic scope" value="Bacteria"/>
</dbReference>
<reference evidence="1 2" key="1">
    <citation type="journal article" date="2011" name="J. Bacteriol.">
        <title>Complete genome sequence of the cellulose-degrading bacterium Cellulosilyticum lentocellum.</title>
        <authorList>
            <consortium name="US DOE Joint Genome Institute"/>
            <person name="Miller D.A."/>
            <person name="Suen G."/>
            <person name="Bruce D."/>
            <person name="Copeland A."/>
            <person name="Cheng J.F."/>
            <person name="Detter C."/>
            <person name="Goodwin L.A."/>
            <person name="Han C.S."/>
            <person name="Hauser L.J."/>
            <person name="Land M.L."/>
            <person name="Lapidus A."/>
            <person name="Lucas S."/>
            <person name="Meincke L."/>
            <person name="Pitluck S."/>
            <person name="Tapia R."/>
            <person name="Teshima H."/>
            <person name="Woyke T."/>
            <person name="Fox B.G."/>
            <person name="Angert E.R."/>
            <person name="Currie C.R."/>
        </authorList>
    </citation>
    <scope>NUCLEOTIDE SEQUENCE [LARGE SCALE GENOMIC DNA]</scope>
    <source>
        <strain evidence="2">ATCC 49066 / DSM 5427 / NCIMB 11756 / RHM5</strain>
    </source>
</reference>
<dbReference type="STRING" id="642492.Clole_1870"/>
<dbReference type="KEGG" id="cle:Clole_1870"/>
<keyword evidence="2" id="KW-1185">Reference proteome</keyword>
<dbReference type="Proteomes" id="UP000008467">
    <property type="component" value="Chromosome"/>
</dbReference>
<accession>F2JND7</accession>
<evidence type="ECO:0000313" key="1">
    <source>
        <dbReference type="EMBL" id="ADZ83591.1"/>
    </source>
</evidence>
<dbReference type="EMBL" id="CP002582">
    <property type="protein sequence ID" value="ADZ83591.1"/>
    <property type="molecule type" value="Genomic_DNA"/>
</dbReference>
<gene>
    <name evidence="1" type="ordered locus">Clole_1870</name>
</gene>
<protein>
    <submittedName>
        <fullName evidence="1">Uncharacterized protein</fullName>
    </submittedName>
</protein>
<dbReference type="RefSeq" id="WP_013656888.1">
    <property type="nucleotide sequence ID" value="NC_015275.1"/>
</dbReference>
<evidence type="ECO:0000313" key="2">
    <source>
        <dbReference type="Proteomes" id="UP000008467"/>
    </source>
</evidence>